<dbReference type="Gene3D" id="3.40.50.720">
    <property type="entry name" value="NAD(P)-binding Rossmann-like Domain"/>
    <property type="match status" value="1"/>
</dbReference>
<keyword evidence="6" id="KW-1208">Phospholipid metabolism</keyword>
<evidence type="ECO:0000256" key="1">
    <source>
        <dbReference type="ARBA" id="ARBA00011009"/>
    </source>
</evidence>
<evidence type="ECO:0000256" key="4">
    <source>
        <dbReference type="ARBA" id="ARBA00023098"/>
    </source>
</evidence>
<gene>
    <name evidence="9" type="ORF">LEP1GSC050_3250</name>
</gene>
<dbReference type="InterPro" id="IPR002123">
    <property type="entry name" value="Plipid/glycerol_acylTrfase"/>
</dbReference>
<comment type="caution">
    <text evidence="9">The sequence shown here is derived from an EMBL/GenBank/DDBJ whole genome shotgun (WGS) entry which is preliminary data.</text>
</comment>
<name>T0FDK1_9LEPT</name>
<dbReference type="SUPFAM" id="SSF51735">
    <property type="entry name" value="NAD(P)-binding Rossmann-fold domains"/>
    <property type="match status" value="1"/>
</dbReference>
<dbReference type="SUPFAM" id="SSF69593">
    <property type="entry name" value="Glycerol-3-phosphate (1)-acyltransferase"/>
    <property type="match status" value="1"/>
</dbReference>
<dbReference type="GO" id="GO:0008654">
    <property type="term" value="P:phospholipid biosynthetic process"/>
    <property type="evidence" value="ECO:0007669"/>
    <property type="project" value="UniProtKB-KW"/>
</dbReference>
<dbReference type="InterPro" id="IPR041728">
    <property type="entry name" value="GPAT/DHAPAT_LPLAT"/>
</dbReference>
<evidence type="ECO:0000256" key="7">
    <source>
        <dbReference type="RuleBase" id="RU000437"/>
    </source>
</evidence>
<keyword evidence="7" id="KW-0520">NAD</keyword>
<dbReference type="InterPro" id="IPR006109">
    <property type="entry name" value="G3P_DH_NAD-dep_C"/>
</dbReference>
<dbReference type="InterPro" id="IPR011128">
    <property type="entry name" value="G3P_DH_NAD-dep_N"/>
</dbReference>
<dbReference type="GO" id="GO:0005975">
    <property type="term" value="P:carbohydrate metabolic process"/>
    <property type="evidence" value="ECO:0007669"/>
    <property type="project" value="InterPro"/>
</dbReference>
<dbReference type="SMART" id="SM00563">
    <property type="entry name" value="PlsC"/>
    <property type="match status" value="1"/>
</dbReference>
<keyword evidence="5" id="KW-0594">Phospholipid biosynthesis</keyword>
<sequence length="821" mass="91674">MKLSRKLEILLRKKMMSEIENPEILYPNVAVFGGGPMGVFLSTVVSAKADRVFLWYGDRKKAERIQKERSAELLDDNVSLPNNVTVVYDTDFLSTGSWVIVSAVPSRLKENIIDSICASLSPNENHIILSFTKGIVSSSTRRKTGSITFSDYLLYTKDRLNISNLEYASVAGPNLLSEMSKDQHSFFSVASTGKRASFVLEELFSGSHNHTKTYDDIRAVEIIGVLKNPIAIACGIASGIPECGSNFEGELIRLGFAEILELLKALELSTESAMEFGLADLITTSTSRSSRNRAYGQRFVRKLISGEDEPNLLERLELFFNPKEFIQKEVIQSESHVEGAYSLSTILDLANENGVSLPLFTTLFEILTRKVSPTQIIRFVSKSTSDKIRTISKFAGKRSGLSLASGQEFQYALRRRVLRHINSQPGMADRILKQAGLQIKGLEKRYGEAIENKSGTDLAQLPKEIQLWKEANSAYETRGARDLEKIVEFYVSEIADDYRPFLRESLIHLVAPARFAIGGFKPGGGLPKIGGCVKEVKSLASRYDILYTPTHRSHLDSIEVAFGLRWLGLPVPRYAADKKVMGTPGLARVLKALGAYMVDRKRNRNLLYLDCLTQYSTMMLEAGIPTLVYPEGTRSRTGGIIPIKTGILSTSVEAFKHTGSEVLVVPIVLSYENVPEDIEFTGKEEHLSFKDFLFKRTEVFMDLCEPIPVSKYIHEDDPTLSISLEITRSWQAHHRILPNQLIAKLIMEEGGEIGLNDLRSLISETILSRKGNYLTKDVDEILNRGIKVLKGRGFISVDRDIVAAKDRELLEYYGNMVPDPT</sequence>
<evidence type="ECO:0000256" key="5">
    <source>
        <dbReference type="ARBA" id="ARBA00023209"/>
    </source>
</evidence>
<evidence type="ECO:0000256" key="2">
    <source>
        <dbReference type="ARBA" id="ARBA00022516"/>
    </source>
</evidence>
<dbReference type="SUPFAM" id="SSF48179">
    <property type="entry name" value="6-phosphogluconate dehydrogenase C-terminal domain-like"/>
    <property type="match status" value="1"/>
</dbReference>
<feature type="domain" description="Phospholipid/glycerol acyltransferase" evidence="8">
    <location>
        <begin position="545"/>
        <end position="672"/>
    </location>
</feature>
<dbReference type="GO" id="GO:0046168">
    <property type="term" value="P:glycerol-3-phosphate catabolic process"/>
    <property type="evidence" value="ECO:0007669"/>
    <property type="project" value="InterPro"/>
</dbReference>
<dbReference type="GO" id="GO:0051287">
    <property type="term" value="F:NAD binding"/>
    <property type="evidence" value="ECO:0007669"/>
    <property type="project" value="InterPro"/>
</dbReference>
<protein>
    <submittedName>
        <fullName evidence="9">Glycerol-3-phosphate dehydrogenase (NAD(+))</fullName>
        <ecNumber evidence="9">1.1.1.-</ecNumber>
    </submittedName>
</protein>
<dbReference type="PANTHER" id="PTHR11728">
    <property type="entry name" value="GLYCEROL-3-PHOSPHATE DEHYDROGENASE"/>
    <property type="match status" value="1"/>
</dbReference>
<dbReference type="GO" id="GO:0005829">
    <property type="term" value="C:cytosol"/>
    <property type="evidence" value="ECO:0007669"/>
    <property type="project" value="TreeGrafter"/>
</dbReference>
<evidence type="ECO:0000256" key="6">
    <source>
        <dbReference type="ARBA" id="ARBA00023264"/>
    </source>
</evidence>
<evidence type="ECO:0000256" key="3">
    <source>
        <dbReference type="ARBA" id="ARBA00023002"/>
    </source>
</evidence>
<evidence type="ECO:0000313" key="9">
    <source>
        <dbReference type="EMBL" id="EQA45667.1"/>
    </source>
</evidence>
<dbReference type="PANTHER" id="PTHR11728:SF1">
    <property type="entry name" value="GLYCEROL-3-PHOSPHATE DEHYDROGENASE [NAD(+)] 2, CHLOROPLASTIC"/>
    <property type="match status" value="1"/>
</dbReference>
<dbReference type="Proteomes" id="UP000015454">
    <property type="component" value="Unassembled WGS sequence"/>
</dbReference>
<dbReference type="Gene3D" id="1.10.1040.10">
    <property type="entry name" value="N-(1-d-carboxylethyl)-l-norvaline Dehydrogenase, domain 2"/>
    <property type="match status" value="1"/>
</dbReference>
<reference evidence="9" key="1">
    <citation type="submission" date="2013-05" db="EMBL/GenBank/DDBJ databases">
        <authorList>
            <person name="Harkins D.M."/>
            <person name="Durkin A.S."/>
            <person name="Brinkac L.M."/>
            <person name="Haft D.H."/>
            <person name="Selengut J.D."/>
            <person name="Sanka R."/>
            <person name="DePew J."/>
            <person name="Purushe J."/>
            <person name="Hartskeerl R.A."/>
            <person name="Ahmed A."/>
            <person name="van der Linden H."/>
            <person name="Goris M.G.A."/>
            <person name="Vinetz J.M."/>
            <person name="Sutton G.G."/>
            <person name="Nierman W.C."/>
            <person name="Fouts D.E."/>
        </authorList>
    </citation>
    <scope>NUCLEOTIDE SEQUENCE [LARGE SCALE GENOMIC DNA]</scope>
    <source>
        <strain evidence="9">5399</strain>
    </source>
</reference>
<accession>T0FDK1</accession>
<evidence type="ECO:0000259" key="8">
    <source>
        <dbReference type="SMART" id="SM00563"/>
    </source>
</evidence>
<dbReference type="AlphaFoldDB" id="T0FDK1"/>
<dbReference type="InterPro" id="IPR013328">
    <property type="entry name" value="6PGD_dom2"/>
</dbReference>
<keyword evidence="2" id="KW-0444">Lipid biosynthesis</keyword>
<dbReference type="Pfam" id="PF07479">
    <property type="entry name" value="NAD_Gly3P_dh_C"/>
    <property type="match status" value="1"/>
</dbReference>
<dbReference type="EMBL" id="AHMO02000008">
    <property type="protein sequence ID" value="EQA45667.1"/>
    <property type="molecule type" value="Genomic_DNA"/>
</dbReference>
<dbReference type="EC" id="1.1.1.-" evidence="9"/>
<dbReference type="InterPro" id="IPR036291">
    <property type="entry name" value="NAD(P)-bd_dom_sf"/>
</dbReference>
<dbReference type="InterPro" id="IPR008927">
    <property type="entry name" value="6-PGluconate_DH-like_C_sf"/>
</dbReference>
<keyword evidence="4" id="KW-0443">Lipid metabolism</keyword>
<proteinExistence type="inferred from homology"/>
<dbReference type="STRING" id="1049789.LEP1GSC050_3250"/>
<dbReference type="Pfam" id="PF01553">
    <property type="entry name" value="Acyltransferase"/>
    <property type="match status" value="1"/>
</dbReference>
<organism evidence="9 10">
    <name type="scientific">Leptospira broomii serovar Hurstbridge str. 5399</name>
    <dbReference type="NCBI Taxonomy" id="1049789"/>
    <lineage>
        <taxon>Bacteria</taxon>
        <taxon>Pseudomonadati</taxon>
        <taxon>Spirochaetota</taxon>
        <taxon>Spirochaetia</taxon>
        <taxon>Leptospirales</taxon>
        <taxon>Leptospiraceae</taxon>
        <taxon>Leptospira</taxon>
    </lineage>
</organism>
<comment type="similarity">
    <text evidence="1 7">Belongs to the NAD-dependent glycerol-3-phosphate dehydrogenase family.</text>
</comment>
<dbReference type="GO" id="GO:0016746">
    <property type="term" value="F:acyltransferase activity"/>
    <property type="evidence" value="ECO:0007669"/>
    <property type="project" value="InterPro"/>
</dbReference>
<dbReference type="PRINTS" id="PR00077">
    <property type="entry name" value="GPDHDRGNASE"/>
</dbReference>
<dbReference type="InterPro" id="IPR006168">
    <property type="entry name" value="G3P_DH_NAD-dep"/>
</dbReference>
<keyword evidence="3 7" id="KW-0560">Oxidoreductase</keyword>
<dbReference type="CDD" id="cd07993">
    <property type="entry name" value="LPLAT_DHAPAT-like"/>
    <property type="match status" value="1"/>
</dbReference>
<keyword evidence="10" id="KW-1185">Reference proteome</keyword>
<dbReference type="Pfam" id="PF01210">
    <property type="entry name" value="NAD_Gly3P_dh_N"/>
    <property type="match status" value="1"/>
</dbReference>
<dbReference type="GO" id="GO:0047952">
    <property type="term" value="F:glycerol-3-phosphate dehydrogenase [NAD(P)+] activity"/>
    <property type="evidence" value="ECO:0007669"/>
    <property type="project" value="TreeGrafter"/>
</dbReference>
<evidence type="ECO:0000313" key="10">
    <source>
        <dbReference type="Proteomes" id="UP000015454"/>
    </source>
</evidence>